<sequence length="70" mass="8320">MPSVCRTEFGFPMQCYNQMSTYHPRAQIMILYNCTEFGVRFEELTNKISMVTICQSVFCHRIRCYFSICN</sequence>
<dbReference type="AlphaFoldDB" id="A0A0A9E1T6"/>
<name>A0A0A9E1T6_ARUDO</name>
<evidence type="ECO:0000313" key="1">
    <source>
        <dbReference type="EMBL" id="JAD91875.1"/>
    </source>
</evidence>
<reference evidence="1" key="1">
    <citation type="submission" date="2014-09" db="EMBL/GenBank/DDBJ databases">
        <authorList>
            <person name="Magalhaes I.L.F."/>
            <person name="Oliveira U."/>
            <person name="Santos F.R."/>
            <person name="Vidigal T.H.D.A."/>
            <person name="Brescovit A.D."/>
            <person name="Santos A.J."/>
        </authorList>
    </citation>
    <scope>NUCLEOTIDE SEQUENCE</scope>
    <source>
        <tissue evidence="1">Shoot tissue taken approximately 20 cm above the soil surface</tissue>
    </source>
</reference>
<dbReference type="EMBL" id="GBRH01206020">
    <property type="protein sequence ID" value="JAD91875.1"/>
    <property type="molecule type" value="Transcribed_RNA"/>
</dbReference>
<proteinExistence type="predicted"/>
<organism evidence="1">
    <name type="scientific">Arundo donax</name>
    <name type="common">Giant reed</name>
    <name type="synonym">Donax arundinaceus</name>
    <dbReference type="NCBI Taxonomy" id="35708"/>
    <lineage>
        <taxon>Eukaryota</taxon>
        <taxon>Viridiplantae</taxon>
        <taxon>Streptophyta</taxon>
        <taxon>Embryophyta</taxon>
        <taxon>Tracheophyta</taxon>
        <taxon>Spermatophyta</taxon>
        <taxon>Magnoliopsida</taxon>
        <taxon>Liliopsida</taxon>
        <taxon>Poales</taxon>
        <taxon>Poaceae</taxon>
        <taxon>PACMAD clade</taxon>
        <taxon>Arundinoideae</taxon>
        <taxon>Arundineae</taxon>
        <taxon>Arundo</taxon>
    </lineage>
</organism>
<accession>A0A0A9E1T6</accession>
<protein>
    <submittedName>
        <fullName evidence="1">Uncharacterized protein</fullName>
    </submittedName>
</protein>
<reference evidence="1" key="2">
    <citation type="journal article" date="2015" name="Data Brief">
        <title>Shoot transcriptome of the giant reed, Arundo donax.</title>
        <authorList>
            <person name="Barrero R.A."/>
            <person name="Guerrero F.D."/>
            <person name="Moolhuijzen P."/>
            <person name="Goolsby J.A."/>
            <person name="Tidwell J."/>
            <person name="Bellgard S.E."/>
            <person name="Bellgard M.I."/>
        </authorList>
    </citation>
    <scope>NUCLEOTIDE SEQUENCE</scope>
    <source>
        <tissue evidence="1">Shoot tissue taken approximately 20 cm above the soil surface</tissue>
    </source>
</reference>